<accession>A0A420J8P5</accession>
<sequence>MPDDCLHEVKENFRPINLITKQYAISGQNYPRPRFDPTVNSSSQSFINLIKIYNYESKYGGSPFDYFDTKFDIFCENHDMVGIIEEDRCETFRFMLRDNALYQYRAILKENKDSTLETLRLSIKNTFESQEHQQMLLAKWNEISLQSVLNEQKGTKDVEKALTTLITNLRKIQSGLDQSFKNEPYLYSKLLTACRGYPATQAICSAYSNNNSVTDLSNRLQASIATWKAERSYDQQVQQQQFNQESPIIERPQEKIQITKSNDAFSVAKKDASLRGTWSKNVNMEFEEKLEASVVELEGQDPNNLDTELIDCKVMSYGDGNFGF</sequence>
<dbReference type="OrthoDB" id="10577803at2759"/>
<evidence type="ECO:0000313" key="2">
    <source>
        <dbReference type="Proteomes" id="UP000285405"/>
    </source>
</evidence>
<dbReference type="EMBL" id="MCBR01000610">
    <property type="protein sequence ID" value="RKF83158.1"/>
    <property type="molecule type" value="Genomic_DNA"/>
</dbReference>
<comment type="caution">
    <text evidence="1">The sequence shown here is derived from an EMBL/GenBank/DDBJ whole genome shotgun (WGS) entry which is preliminary data.</text>
</comment>
<dbReference type="Proteomes" id="UP000285405">
    <property type="component" value="Unassembled WGS sequence"/>
</dbReference>
<proteinExistence type="predicted"/>
<reference evidence="1 2" key="1">
    <citation type="journal article" date="2018" name="BMC Genomics">
        <title>Comparative genome analyses reveal sequence features reflecting distinct modes of host-adaptation between dicot and monocot powdery mildew.</title>
        <authorList>
            <person name="Wu Y."/>
            <person name="Ma X."/>
            <person name="Pan Z."/>
            <person name="Kale S.D."/>
            <person name="Song Y."/>
            <person name="King H."/>
            <person name="Zhang Q."/>
            <person name="Presley C."/>
            <person name="Deng X."/>
            <person name="Wei C.I."/>
            <person name="Xiao S."/>
        </authorList>
    </citation>
    <scope>NUCLEOTIDE SEQUENCE [LARGE SCALE GENOMIC DNA]</scope>
    <source>
        <strain evidence="1">UCSC1</strain>
    </source>
</reference>
<evidence type="ECO:0000313" key="1">
    <source>
        <dbReference type="EMBL" id="RKF83158.1"/>
    </source>
</evidence>
<dbReference type="AlphaFoldDB" id="A0A420J8P5"/>
<gene>
    <name evidence="1" type="ORF">GcC1_006046</name>
</gene>
<name>A0A420J8P5_9PEZI</name>
<protein>
    <submittedName>
        <fullName evidence="1">Putative glycosyl</fullName>
    </submittedName>
</protein>
<organism evidence="1 2">
    <name type="scientific">Golovinomyces cichoracearum</name>
    <dbReference type="NCBI Taxonomy" id="62708"/>
    <lineage>
        <taxon>Eukaryota</taxon>
        <taxon>Fungi</taxon>
        <taxon>Dikarya</taxon>
        <taxon>Ascomycota</taxon>
        <taxon>Pezizomycotina</taxon>
        <taxon>Leotiomycetes</taxon>
        <taxon>Erysiphales</taxon>
        <taxon>Erysiphaceae</taxon>
        <taxon>Golovinomyces</taxon>
    </lineage>
</organism>